<dbReference type="RefSeq" id="WP_044011604.1">
    <property type="nucleotide sequence ID" value="NZ_CCVW01000003.1"/>
</dbReference>
<dbReference type="AlphaFoldDB" id="A0A078KVL9"/>
<keyword evidence="2" id="KW-1185">Reference proteome</keyword>
<protein>
    <submittedName>
        <fullName evidence="1">Uncharacterized protein</fullName>
    </submittedName>
</protein>
<organism evidence="1 2">
    <name type="scientific">Legionella massiliensis</name>
    <dbReference type="NCBI Taxonomy" id="1034943"/>
    <lineage>
        <taxon>Bacteria</taxon>
        <taxon>Pseudomonadati</taxon>
        <taxon>Pseudomonadota</taxon>
        <taxon>Gammaproteobacteria</taxon>
        <taxon>Legionellales</taxon>
        <taxon>Legionellaceae</taxon>
        <taxon>Legionella</taxon>
    </lineage>
</organism>
<dbReference type="Proteomes" id="UP000044071">
    <property type="component" value="Unassembled WGS sequence"/>
</dbReference>
<name>A0A078KVL9_9GAMM</name>
<evidence type="ECO:0000313" key="2">
    <source>
        <dbReference type="Proteomes" id="UP000044071"/>
    </source>
</evidence>
<reference evidence="1 2" key="1">
    <citation type="submission" date="2014-06" db="EMBL/GenBank/DDBJ databases">
        <authorList>
            <person name="Urmite Genomes Urmite Genomes"/>
        </authorList>
    </citation>
    <scope>NUCLEOTIDE SEQUENCE [LARGE SCALE GENOMIC DNA]</scope>
</reference>
<proteinExistence type="predicted"/>
<dbReference type="EMBL" id="CCSB01000003">
    <property type="protein sequence ID" value="CDZ78460.1"/>
    <property type="molecule type" value="Genomic_DNA"/>
</dbReference>
<accession>A0A078KVL9</accession>
<evidence type="ECO:0000313" key="1">
    <source>
        <dbReference type="EMBL" id="CDZ78460.1"/>
    </source>
</evidence>
<gene>
    <name evidence="1" type="ORF">BN59_02770</name>
</gene>
<sequence length="105" mass="12025">MLVYYATRDKVVYVDAQAYNGETKEGNPILLNLTEHYKFASMVKRLSKDVFGDNVFYLPMMKELAPEKRVQAKHSPGFFSANENVVLMDLDEEAFPTPHSLSFDN</sequence>